<dbReference type="EMBL" id="CAIX01000879">
    <property type="protein sequence ID" value="CCI11240.1"/>
    <property type="molecule type" value="Genomic_DNA"/>
</dbReference>
<dbReference type="InParanoid" id="A0A024FVT1"/>
<evidence type="ECO:0000313" key="2">
    <source>
        <dbReference type="Proteomes" id="UP000053237"/>
    </source>
</evidence>
<dbReference type="PANTHER" id="PTHR36074">
    <property type="entry name" value="ISOPENTENYL-DIPHOSPHATE DELTA-ISOMERASE"/>
    <property type="match status" value="1"/>
</dbReference>
<protein>
    <submittedName>
        <fullName evidence="1">Uncharacterized protein</fullName>
    </submittedName>
</protein>
<sequence>MSVVLHRKHFVVDKKPFFQHFHPKDLAITAARSVVIQGLNVVNEYISTMDLSDHENSDDSDKDDVDERTIFELPAARDFYVSCTKLFVKSLSISTCLRCAEVTCIRIFSVPTVSKLIKDVGRSAVRKYSRTGSRSSTAILMVKTGMWASVLSHIAIFIVEEVTQIAQILYRRYRLRVLDSSTSYSPLYKNRNEMDFFLRITYKNATRCALSIVSSGTAAAIGSYLRPGKGTVIGATIGDSIAYAL</sequence>
<keyword evidence="2" id="KW-1185">Reference proteome</keyword>
<proteinExistence type="predicted"/>
<accession>A0A024FVT1</accession>
<name>A0A024FVT1_9STRA</name>
<gene>
    <name evidence="1" type="ORF">BN9_126210</name>
</gene>
<dbReference type="Proteomes" id="UP000053237">
    <property type="component" value="Unassembled WGS sequence"/>
</dbReference>
<dbReference type="AlphaFoldDB" id="A0A024FVT1"/>
<evidence type="ECO:0000313" key="1">
    <source>
        <dbReference type="EMBL" id="CCI11240.1"/>
    </source>
</evidence>
<reference evidence="1 2" key="1">
    <citation type="submission" date="2012-05" db="EMBL/GenBank/DDBJ databases">
        <title>Recombination and specialization in a pathogen metapopulation.</title>
        <authorList>
            <person name="Gardiner A."/>
            <person name="Kemen E."/>
            <person name="Schultz-Larsen T."/>
            <person name="MacLean D."/>
            <person name="Van Oosterhout C."/>
            <person name="Jones J.D.G."/>
        </authorList>
    </citation>
    <scope>NUCLEOTIDE SEQUENCE [LARGE SCALE GENOMIC DNA]</scope>
    <source>
        <strain evidence="1 2">Ac Nc2</strain>
    </source>
</reference>
<dbReference type="OrthoDB" id="1925570at2759"/>
<comment type="caution">
    <text evidence="1">The sequence shown here is derived from an EMBL/GenBank/DDBJ whole genome shotgun (WGS) entry which is preliminary data.</text>
</comment>
<organism evidence="1 2">
    <name type="scientific">Albugo candida</name>
    <dbReference type="NCBI Taxonomy" id="65357"/>
    <lineage>
        <taxon>Eukaryota</taxon>
        <taxon>Sar</taxon>
        <taxon>Stramenopiles</taxon>
        <taxon>Oomycota</taxon>
        <taxon>Peronosporomycetes</taxon>
        <taxon>Albuginales</taxon>
        <taxon>Albuginaceae</taxon>
        <taxon>Albugo</taxon>
    </lineage>
</organism>
<dbReference type="PANTHER" id="PTHR36074:SF1">
    <property type="entry name" value="ISOPENTENYL-DIPHOSPHATE DELTA-ISOMERASE"/>
    <property type="match status" value="1"/>
</dbReference>